<comment type="caution">
    <text evidence="2">The sequence shown here is derived from an EMBL/GenBank/DDBJ whole genome shotgun (WGS) entry which is preliminary data.</text>
</comment>
<dbReference type="Proteomes" id="UP000481583">
    <property type="component" value="Unassembled WGS sequence"/>
</dbReference>
<dbReference type="EMBL" id="JAAKZV010000011">
    <property type="protein sequence ID" value="NGN63219.1"/>
    <property type="molecule type" value="Genomic_DNA"/>
</dbReference>
<feature type="transmembrane region" description="Helical" evidence="1">
    <location>
        <begin position="114"/>
        <end position="135"/>
    </location>
</feature>
<protein>
    <submittedName>
        <fullName evidence="2">Uncharacterized protein</fullName>
    </submittedName>
</protein>
<evidence type="ECO:0000313" key="3">
    <source>
        <dbReference type="Proteomes" id="UP000481583"/>
    </source>
</evidence>
<dbReference type="RefSeq" id="WP_165232146.1">
    <property type="nucleotide sequence ID" value="NZ_JAAKZV010000011.1"/>
</dbReference>
<accession>A0A6G4TT69</accession>
<evidence type="ECO:0000313" key="2">
    <source>
        <dbReference type="EMBL" id="NGN63219.1"/>
    </source>
</evidence>
<organism evidence="2 3">
    <name type="scientific">Streptomyces coryli</name>
    <dbReference type="NCBI Taxonomy" id="1128680"/>
    <lineage>
        <taxon>Bacteria</taxon>
        <taxon>Bacillati</taxon>
        <taxon>Actinomycetota</taxon>
        <taxon>Actinomycetes</taxon>
        <taxon>Kitasatosporales</taxon>
        <taxon>Streptomycetaceae</taxon>
        <taxon>Streptomyces</taxon>
    </lineage>
</organism>
<reference evidence="2 3" key="1">
    <citation type="submission" date="2020-02" db="EMBL/GenBank/DDBJ databases">
        <title>Whole-genome analyses of novel actinobacteria.</title>
        <authorList>
            <person name="Sahin N."/>
        </authorList>
    </citation>
    <scope>NUCLEOTIDE SEQUENCE [LARGE SCALE GENOMIC DNA]</scope>
    <source>
        <strain evidence="2 3">A7024</strain>
    </source>
</reference>
<keyword evidence="1" id="KW-0472">Membrane</keyword>
<keyword evidence="3" id="KW-1185">Reference proteome</keyword>
<gene>
    <name evidence="2" type="ORF">G5C51_04760</name>
</gene>
<name>A0A6G4TT69_9ACTN</name>
<keyword evidence="1" id="KW-1133">Transmembrane helix</keyword>
<evidence type="ECO:0000256" key="1">
    <source>
        <dbReference type="SAM" id="Phobius"/>
    </source>
</evidence>
<keyword evidence="1" id="KW-0812">Transmembrane</keyword>
<sequence>MQLIETTELGMRSAVWVLARGGVPLKFRIFPMVHLGQQTFYDEVSRQLAGCDMIVMEGWGEEPAPGWFTRGYRRIRHLRREDFVYQNLRLPERVPVVWPDLDDLDPDRPPRPRWMRLAFVALIPVLPLLYLWFLLRGRARLAADFMGHDVNDDTSYHTEPTLLDPLILEDRDVRLVATLLRIYEAHEMDAMEVAVVYGAHHMGAVVHALNAAHGYRPTGGDWLVVMAP</sequence>
<dbReference type="AlphaFoldDB" id="A0A6G4TT69"/>
<proteinExistence type="predicted"/>